<dbReference type="STRING" id="353152.Q5CUG3"/>
<dbReference type="GO" id="GO:0032049">
    <property type="term" value="P:cardiolipin biosynthetic process"/>
    <property type="evidence" value="ECO:0007669"/>
    <property type="project" value="UniProtKB-ARBA"/>
</dbReference>
<dbReference type="SUPFAM" id="SSF56024">
    <property type="entry name" value="Phospholipase D/nuclease"/>
    <property type="match status" value="2"/>
</dbReference>
<dbReference type="InterPro" id="IPR025202">
    <property type="entry name" value="PLD-like_dom"/>
</dbReference>
<evidence type="ECO:0000259" key="1">
    <source>
        <dbReference type="PROSITE" id="PS50035"/>
    </source>
</evidence>
<dbReference type="FunCoup" id="Q5CUG3">
    <property type="interactions" value="14"/>
</dbReference>
<dbReference type="OrthoDB" id="14911at2759"/>
<evidence type="ECO:0000313" key="3">
    <source>
        <dbReference type="Proteomes" id="UP000006726"/>
    </source>
</evidence>
<dbReference type="CDD" id="cd09110">
    <property type="entry name" value="PLDc_CLS_1"/>
    <property type="match status" value="1"/>
</dbReference>
<accession>Q5CUG3</accession>
<dbReference type="Pfam" id="PF13091">
    <property type="entry name" value="PLDc_2"/>
    <property type="match status" value="2"/>
</dbReference>
<evidence type="ECO:0000313" key="2">
    <source>
        <dbReference type="EMBL" id="EAK89258.1"/>
    </source>
</evidence>
<dbReference type="GeneID" id="3373773"/>
<dbReference type="PROSITE" id="PS50035">
    <property type="entry name" value="PLD"/>
    <property type="match status" value="1"/>
</dbReference>
<dbReference type="GO" id="GO:0030572">
    <property type="term" value="F:phosphatidyltransferase activity"/>
    <property type="evidence" value="ECO:0007669"/>
    <property type="project" value="UniProtKB-ARBA"/>
</dbReference>
<protein>
    <submittedName>
        <fullName evidence="2">Probable phosphatidylserine/phosphatidylglycerophosphate/cardiolipi n synthase, 2x SMART_PLDc domains, possible bacterial origin</fullName>
    </submittedName>
</protein>
<keyword evidence="3" id="KW-1185">Reference proteome</keyword>
<dbReference type="SMART" id="SM00155">
    <property type="entry name" value="PLDc"/>
    <property type="match status" value="2"/>
</dbReference>
<gene>
    <name evidence="2" type="ORF">cgd3_2940</name>
</gene>
<dbReference type="EMBL" id="AAEE01000004">
    <property type="protein sequence ID" value="EAK89258.1"/>
    <property type="molecule type" value="Genomic_DNA"/>
</dbReference>
<dbReference type="CDD" id="cd09159">
    <property type="entry name" value="PLDc_ybhO_like_2"/>
    <property type="match status" value="1"/>
</dbReference>
<sequence>ACKEIPYFFFLMKRKDKNEIINTNYIASKPWLAEEVNNRLKERDNIFNVCEDEFESNKWFQLMNKFSKYGEITRGNKIKLFENSRDSYLSMIESIDSAKKRVWFETYIFEECETGEKFVDSFCEASQRGCEVILLLDAFGSSKFPKRWEQKLLKNNVKVIWFNPISQIFKDTFLFRNHRKLLIADEKAYCGSINITNRINDSSLNDEANIKNYNIICNSAYKKLIFLFKQVIYSISPIKVNKLCFYDVHAEIEGPATYDLGKVFIDSLKESKCGQIPIIFQRPKEIKNGTILQVLYSNTRRQHRGIQNVLNIATKNSNSYIYLTTSYFFPPSFLRRAIQTAINNNVKVSMLLSGRSDIPGDTIATKYLIKRFIQNNVRFFFTRNIHCHAKYITIDGIWSSFGSFNWDGFSANRNLEVSVASFDSKIASQLMKMHSKMTHSFQSTEQTINQWNEQSRLTRVCSKAAYMLIKFVNKYL</sequence>
<dbReference type="OMA" id="WLNFEVT"/>
<dbReference type="InParanoid" id="Q5CUG3"/>
<dbReference type="PANTHER" id="PTHR21248">
    <property type="entry name" value="CARDIOLIPIN SYNTHASE"/>
    <property type="match status" value="1"/>
</dbReference>
<comment type="caution">
    <text evidence="2">The sequence shown here is derived from an EMBL/GenBank/DDBJ whole genome shotgun (WGS) entry which is preliminary data.</text>
</comment>
<dbReference type="InterPro" id="IPR001736">
    <property type="entry name" value="PLipase_D/transphosphatidylase"/>
</dbReference>
<organism evidence="2 3">
    <name type="scientific">Cryptosporidium parvum (strain Iowa II)</name>
    <dbReference type="NCBI Taxonomy" id="353152"/>
    <lineage>
        <taxon>Eukaryota</taxon>
        <taxon>Sar</taxon>
        <taxon>Alveolata</taxon>
        <taxon>Apicomplexa</taxon>
        <taxon>Conoidasida</taxon>
        <taxon>Coccidia</taxon>
        <taxon>Eucoccidiorida</taxon>
        <taxon>Eimeriorina</taxon>
        <taxon>Cryptosporidiidae</taxon>
        <taxon>Cryptosporidium</taxon>
    </lineage>
</organism>
<dbReference type="PANTHER" id="PTHR21248:SF22">
    <property type="entry name" value="PHOSPHOLIPASE D"/>
    <property type="match status" value="1"/>
</dbReference>
<dbReference type="AlphaFoldDB" id="Q5CUG3"/>
<feature type="domain" description="PLD phosphodiesterase" evidence="1">
    <location>
        <begin position="173"/>
        <end position="199"/>
    </location>
</feature>
<dbReference type="Proteomes" id="UP000006726">
    <property type="component" value="Chromosome 3"/>
</dbReference>
<dbReference type="RefSeq" id="XP_626851.1">
    <property type="nucleotide sequence ID" value="XM_626851.1"/>
</dbReference>
<dbReference type="Gene3D" id="3.30.870.10">
    <property type="entry name" value="Endonuclease Chain A"/>
    <property type="match status" value="2"/>
</dbReference>
<feature type="non-terminal residue" evidence="2">
    <location>
        <position position="1"/>
    </location>
</feature>
<reference evidence="2 3" key="1">
    <citation type="journal article" date="2004" name="Science">
        <title>Complete genome sequence of the apicomplexan, Cryptosporidium parvum.</title>
        <authorList>
            <person name="Abrahamsen M.S."/>
            <person name="Templeton T.J."/>
            <person name="Enomoto S."/>
            <person name="Abrahante J.E."/>
            <person name="Zhu G."/>
            <person name="Lancto C.A."/>
            <person name="Deng M."/>
            <person name="Liu C."/>
            <person name="Widmer G."/>
            <person name="Tzipori S."/>
            <person name="Buck G.A."/>
            <person name="Xu P."/>
            <person name="Bankier A.T."/>
            <person name="Dear P.H."/>
            <person name="Konfortov B.A."/>
            <person name="Spriggs H.F."/>
            <person name="Iyer L."/>
            <person name="Anantharaman V."/>
            <person name="Aravind L."/>
            <person name="Kapur V."/>
        </authorList>
    </citation>
    <scope>NUCLEOTIDE SEQUENCE [LARGE SCALE GENOMIC DNA]</scope>
    <source>
        <strain evidence="3">Iowa II</strain>
    </source>
</reference>
<proteinExistence type="predicted"/>
<dbReference type="KEGG" id="cpv:cgd3_2940"/>
<name>Q5CUG3_CRYPI</name>